<keyword evidence="3" id="KW-0378">Hydrolase</keyword>
<dbReference type="PRINTS" id="PR00412">
    <property type="entry name" value="EPOXHYDRLASE"/>
</dbReference>
<dbReference type="Pfam" id="PF06441">
    <property type="entry name" value="EHN"/>
    <property type="match status" value="1"/>
</dbReference>
<feature type="domain" description="Epoxide hydrolase N-terminal" evidence="4">
    <location>
        <begin position="10"/>
        <end position="118"/>
    </location>
</feature>
<dbReference type="PANTHER" id="PTHR21661">
    <property type="entry name" value="EPOXIDE HYDROLASE 1-RELATED"/>
    <property type="match status" value="1"/>
</dbReference>
<dbReference type="InterPro" id="IPR029058">
    <property type="entry name" value="AB_hydrolase_fold"/>
</dbReference>
<dbReference type="Proteomes" id="UP001162162">
    <property type="component" value="Unassembled WGS sequence"/>
</dbReference>
<keyword evidence="6" id="KW-1185">Reference proteome</keyword>
<dbReference type="InterPro" id="IPR000639">
    <property type="entry name" value="Epox_hydrolase-like"/>
</dbReference>
<dbReference type="PANTHER" id="PTHR21661:SF35">
    <property type="entry name" value="EPOXIDE HYDROLASE"/>
    <property type="match status" value="1"/>
</dbReference>
<sequence>MDAPHLYCKFLDELHWRLDNIAPFVLSLPATGNTYGINRDLLLRIYDTWRNAYNWREREKFLNQYPQFMIRVQGLLIHYLHVKPEQPEQPEDEYLEDWTLPVYPILLLHGWPGSIREFYEMIPELTSNKNKRVLLEVIAPSLPGFGFSEPPSRPGLDALNMAVLFKNFMNRLGFEEFYVHGGRLGRNYRPIDGHPLSELRNRDAL</sequence>
<evidence type="ECO:0000313" key="5">
    <source>
        <dbReference type="EMBL" id="KAJ8948742.1"/>
    </source>
</evidence>
<dbReference type="EMBL" id="JAPWTK010000131">
    <property type="protein sequence ID" value="KAJ8948742.1"/>
    <property type="molecule type" value="Genomic_DNA"/>
</dbReference>
<evidence type="ECO:0000256" key="3">
    <source>
        <dbReference type="ARBA" id="ARBA00022801"/>
    </source>
</evidence>
<dbReference type="AlphaFoldDB" id="A0AAV8YC22"/>
<reference evidence="5" key="1">
    <citation type="journal article" date="2023" name="Insect Mol. Biol.">
        <title>Genome sequencing provides insights into the evolution of gene families encoding plant cell wall-degrading enzymes in longhorned beetles.</title>
        <authorList>
            <person name="Shin N.R."/>
            <person name="Okamura Y."/>
            <person name="Kirsch R."/>
            <person name="Pauchet Y."/>
        </authorList>
    </citation>
    <scope>NUCLEOTIDE SEQUENCE</scope>
    <source>
        <strain evidence="5">AMC_N1</strain>
    </source>
</reference>
<gene>
    <name evidence="5" type="ORF">NQ318_017911</name>
</gene>
<name>A0AAV8YC22_9CUCU</name>
<keyword evidence="2" id="KW-0058">Aromatic hydrocarbons catabolism</keyword>
<evidence type="ECO:0000259" key="4">
    <source>
        <dbReference type="Pfam" id="PF06441"/>
    </source>
</evidence>
<dbReference type="GO" id="GO:0004301">
    <property type="term" value="F:epoxide hydrolase activity"/>
    <property type="evidence" value="ECO:0007669"/>
    <property type="project" value="TreeGrafter"/>
</dbReference>
<comment type="caution">
    <text evidence="5">The sequence shown here is derived from an EMBL/GenBank/DDBJ whole genome shotgun (WGS) entry which is preliminary data.</text>
</comment>
<evidence type="ECO:0000256" key="2">
    <source>
        <dbReference type="ARBA" id="ARBA00022797"/>
    </source>
</evidence>
<dbReference type="GO" id="GO:0097176">
    <property type="term" value="P:epoxide metabolic process"/>
    <property type="evidence" value="ECO:0007669"/>
    <property type="project" value="TreeGrafter"/>
</dbReference>
<dbReference type="Gene3D" id="3.40.50.1820">
    <property type="entry name" value="alpha/beta hydrolase"/>
    <property type="match status" value="1"/>
</dbReference>
<accession>A0AAV8YC22</accession>
<organism evidence="5 6">
    <name type="scientific">Aromia moschata</name>
    <dbReference type="NCBI Taxonomy" id="1265417"/>
    <lineage>
        <taxon>Eukaryota</taxon>
        <taxon>Metazoa</taxon>
        <taxon>Ecdysozoa</taxon>
        <taxon>Arthropoda</taxon>
        <taxon>Hexapoda</taxon>
        <taxon>Insecta</taxon>
        <taxon>Pterygota</taxon>
        <taxon>Neoptera</taxon>
        <taxon>Endopterygota</taxon>
        <taxon>Coleoptera</taxon>
        <taxon>Polyphaga</taxon>
        <taxon>Cucujiformia</taxon>
        <taxon>Chrysomeloidea</taxon>
        <taxon>Cerambycidae</taxon>
        <taxon>Cerambycinae</taxon>
        <taxon>Callichromatini</taxon>
        <taxon>Aromia</taxon>
    </lineage>
</organism>
<evidence type="ECO:0000256" key="1">
    <source>
        <dbReference type="ARBA" id="ARBA00010088"/>
    </source>
</evidence>
<dbReference type="InterPro" id="IPR010497">
    <property type="entry name" value="Epoxide_hydro_N"/>
</dbReference>
<proteinExistence type="inferred from homology"/>
<evidence type="ECO:0000313" key="6">
    <source>
        <dbReference type="Proteomes" id="UP001162162"/>
    </source>
</evidence>
<comment type="similarity">
    <text evidence="1">Belongs to the peptidase S33 family.</text>
</comment>
<dbReference type="SUPFAM" id="SSF53474">
    <property type="entry name" value="alpha/beta-Hydrolases"/>
    <property type="match status" value="1"/>
</dbReference>
<protein>
    <recommendedName>
        <fullName evidence="4">Epoxide hydrolase N-terminal domain-containing protein</fullName>
    </recommendedName>
</protein>